<feature type="transmembrane region" description="Helical" evidence="7">
    <location>
        <begin position="18"/>
        <end position="41"/>
    </location>
</feature>
<keyword evidence="2 7" id="KW-0813">Transport</keyword>
<evidence type="ECO:0000256" key="6">
    <source>
        <dbReference type="ARBA" id="ARBA00023136"/>
    </source>
</evidence>
<dbReference type="InterPro" id="IPR050366">
    <property type="entry name" value="BP-dependent_transpt_permease"/>
</dbReference>
<keyword evidence="3" id="KW-1003">Cell membrane</keyword>
<dbReference type="Pfam" id="PF00528">
    <property type="entry name" value="BPD_transp_1"/>
    <property type="match status" value="1"/>
</dbReference>
<gene>
    <name evidence="9" type="ORF">J2S55_005719</name>
</gene>
<evidence type="ECO:0000256" key="4">
    <source>
        <dbReference type="ARBA" id="ARBA00022692"/>
    </source>
</evidence>
<evidence type="ECO:0000259" key="8">
    <source>
        <dbReference type="PROSITE" id="PS50928"/>
    </source>
</evidence>
<dbReference type="PROSITE" id="PS50928">
    <property type="entry name" value="ABC_TM1"/>
    <property type="match status" value="1"/>
</dbReference>
<feature type="domain" description="ABC transmembrane type-1" evidence="8">
    <location>
        <begin position="84"/>
        <end position="269"/>
    </location>
</feature>
<dbReference type="CDD" id="cd06261">
    <property type="entry name" value="TM_PBP2"/>
    <property type="match status" value="1"/>
</dbReference>
<dbReference type="InterPro" id="IPR025966">
    <property type="entry name" value="OppC_N"/>
</dbReference>
<reference evidence="9 10" key="1">
    <citation type="submission" date="2023-07" db="EMBL/GenBank/DDBJ databases">
        <title>Sequencing the genomes of 1000 actinobacteria strains.</title>
        <authorList>
            <person name="Klenk H.-P."/>
        </authorList>
    </citation>
    <scope>NUCLEOTIDE SEQUENCE [LARGE SCALE GENOMIC DNA]</scope>
    <source>
        <strain evidence="9 10">DSM 44109</strain>
    </source>
</reference>
<comment type="similarity">
    <text evidence="7">Belongs to the binding-protein-dependent transport system permease family.</text>
</comment>
<keyword evidence="10" id="KW-1185">Reference proteome</keyword>
<comment type="caution">
    <text evidence="9">The sequence shown here is derived from an EMBL/GenBank/DDBJ whole genome shotgun (WGS) entry which is preliminary data.</text>
</comment>
<organism evidence="9 10">
    <name type="scientific">Streptosporangium brasiliense</name>
    <dbReference type="NCBI Taxonomy" id="47480"/>
    <lineage>
        <taxon>Bacteria</taxon>
        <taxon>Bacillati</taxon>
        <taxon>Actinomycetota</taxon>
        <taxon>Actinomycetes</taxon>
        <taxon>Streptosporangiales</taxon>
        <taxon>Streptosporangiaceae</taxon>
        <taxon>Streptosporangium</taxon>
    </lineage>
</organism>
<evidence type="ECO:0000313" key="9">
    <source>
        <dbReference type="EMBL" id="MDP9866453.1"/>
    </source>
</evidence>
<evidence type="ECO:0000256" key="2">
    <source>
        <dbReference type="ARBA" id="ARBA00022448"/>
    </source>
</evidence>
<proteinExistence type="inferred from homology"/>
<evidence type="ECO:0000256" key="1">
    <source>
        <dbReference type="ARBA" id="ARBA00004651"/>
    </source>
</evidence>
<dbReference type="PANTHER" id="PTHR43386">
    <property type="entry name" value="OLIGOPEPTIDE TRANSPORT SYSTEM PERMEASE PROTEIN APPC"/>
    <property type="match status" value="1"/>
</dbReference>
<dbReference type="InterPro" id="IPR000515">
    <property type="entry name" value="MetI-like"/>
</dbReference>
<feature type="transmembrane region" description="Helical" evidence="7">
    <location>
        <begin position="246"/>
        <end position="268"/>
    </location>
</feature>
<dbReference type="InterPro" id="IPR035906">
    <property type="entry name" value="MetI-like_sf"/>
</dbReference>
<feature type="transmembrane region" description="Helical" evidence="7">
    <location>
        <begin position="205"/>
        <end position="226"/>
    </location>
</feature>
<dbReference type="SUPFAM" id="SSF161098">
    <property type="entry name" value="MetI-like"/>
    <property type="match status" value="1"/>
</dbReference>
<protein>
    <submittedName>
        <fullName evidence="9">ABC-type dipeptide/oligopeptide/nickel transport system permease subunit</fullName>
    </submittedName>
</protein>
<name>A0ABT9RBD0_9ACTN</name>
<keyword evidence="5 7" id="KW-1133">Transmembrane helix</keyword>
<sequence length="284" mass="29482">MSAVAAPAAGSRLAPRRVLGLISLVVLVVIALATLLGPWLAPYDPGAQNAALGAVGPGADHLLGTDNLGRDVFSRLLAGARTALIGPIFIAAGTTVLGTTLGLLAGFRRGWLDAIMMRLTDLMFALPGLLILIVVVGVAGGSYVTAVVALIVLGAPVDIRVIRSLALSQRELAYVDAARTMGLSDRRIMFRHVLPNLAPTVTSNLLLSFVFALIALSGLSFLGIGLPSGTPDWGLMIQENRTILDLNPWAAVAPTLLITITAVAATILGDKIFERLSAGKELTA</sequence>
<dbReference type="Proteomes" id="UP001230426">
    <property type="component" value="Unassembled WGS sequence"/>
</dbReference>
<dbReference type="RefSeq" id="WP_306867171.1">
    <property type="nucleotide sequence ID" value="NZ_JAUSRB010000002.1"/>
</dbReference>
<comment type="subcellular location">
    <subcellularLocation>
        <location evidence="1 7">Cell membrane</location>
        <topology evidence="1 7">Multi-pass membrane protein</topology>
    </subcellularLocation>
</comment>
<keyword evidence="4 7" id="KW-0812">Transmembrane</keyword>
<dbReference type="EMBL" id="JAUSRB010000002">
    <property type="protein sequence ID" value="MDP9866453.1"/>
    <property type="molecule type" value="Genomic_DNA"/>
</dbReference>
<dbReference type="Gene3D" id="1.10.3720.10">
    <property type="entry name" value="MetI-like"/>
    <property type="match status" value="1"/>
</dbReference>
<keyword evidence="6 7" id="KW-0472">Membrane</keyword>
<evidence type="ECO:0000256" key="7">
    <source>
        <dbReference type="RuleBase" id="RU363032"/>
    </source>
</evidence>
<accession>A0ABT9RBD0</accession>
<evidence type="ECO:0000256" key="5">
    <source>
        <dbReference type="ARBA" id="ARBA00022989"/>
    </source>
</evidence>
<evidence type="ECO:0000256" key="3">
    <source>
        <dbReference type="ARBA" id="ARBA00022475"/>
    </source>
</evidence>
<dbReference type="PANTHER" id="PTHR43386:SF25">
    <property type="entry name" value="PEPTIDE ABC TRANSPORTER PERMEASE PROTEIN"/>
    <property type="match status" value="1"/>
</dbReference>
<feature type="transmembrane region" description="Helical" evidence="7">
    <location>
        <begin position="84"/>
        <end position="107"/>
    </location>
</feature>
<dbReference type="Pfam" id="PF12911">
    <property type="entry name" value="OppC_N"/>
    <property type="match status" value="1"/>
</dbReference>
<evidence type="ECO:0000313" key="10">
    <source>
        <dbReference type="Proteomes" id="UP001230426"/>
    </source>
</evidence>